<dbReference type="CDD" id="cd16030">
    <property type="entry name" value="iduronate-2-sulfatase"/>
    <property type="match status" value="1"/>
</dbReference>
<dbReference type="RefSeq" id="WP_419194876.1">
    <property type="nucleotide sequence ID" value="NZ_SJPJ01000001.1"/>
</dbReference>
<evidence type="ECO:0000259" key="8">
    <source>
        <dbReference type="Pfam" id="PF00884"/>
    </source>
</evidence>
<keyword evidence="6" id="KW-0106">Calcium</keyword>
<evidence type="ECO:0000256" key="2">
    <source>
        <dbReference type="ARBA" id="ARBA00008779"/>
    </source>
</evidence>
<dbReference type="GO" id="GO:0004423">
    <property type="term" value="F:iduronate-2-sulfatase activity"/>
    <property type="evidence" value="ECO:0007669"/>
    <property type="project" value="InterPro"/>
</dbReference>
<evidence type="ECO:0000256" key="3">
    <source>
        <dbReference type="ARBA" id="ARBA00022723"/>
    </source>
</evidence>
<accession>A0A5C5ZCI8</accession>
<feature type="signal peptide" evidence="7">
    <location>
        <begin position="1"/>
        <end position="25"/>
    </location>
</feature>
<dbReference type="InterPro" id="IPR024607">
    <property type="entry name" value="Sulfatase_CS"/>
</dbReference>
<sequence precursor="true">MPQYLRTRTALFLCSLCLLAATVHAQATAADRPNVLFISVDDLRPELGCYGNEEIKTPHFDAFSKRATTFTQAYCQAAVCAPSRASVMTGLRPDSTRVWDLRGNFRQNLPDVVTLPQHFHKHGYHTVSMGKIFHNHMPDRVSFDEPDLRPAKYMTAELIDREPESFYHDDALNAELVRIRKRRLEKNPNAYADGWAYGRSTESFDAPDSEFYDGAQTDLAIQTLGRLKEKKQPFFLALGYYRPHLPFVAPTKYWELYDRDQLSMASNPFLPKNSPVMAMNSAYELKGCYDLEHVKHPSVAKLTEQEARLLKHGYYASVSFVDACLGKLLKGLTEHGLDKNTIIVVWGDHGWKLGEHGSWCKQTNYDIDLRVPLLVHVPGQTSSGACRAIVELVDLYPTLCDAAGIAIPDNMEGTSFLPLLSDPELNWKSAAFSQFHRSPRVTPDGGRYMGLSMVTSRYHYVQWRDWNHVTGVAGDLVAVELYDQQVDPSENTNIAGLDKHQPLVTKLSQQLHRGWQFAMPVE</sequence>
<name>A0A5C5ZCI8_9BACT</name>
<dbReference type="PANTHER" id="PTHR45953:SF1">
    <property type="entry name" value="IDURONATE 2-SULFATASE"/>
    <property type="match status" value="1"/>
</dbReference>
<dbReference type="PANTHER" id="PTHR45953">
    <property type="entry name" value="IDURONATE 2-SULFATASE"/>
    <property type="match status" value="1"/>
</dbReference>
<evidence type="ECO:0000256" key="4">
    <source>
        <dbReference type="ARBA" id="ARBA00022729"/>
    </source>
</evidence>
<feature type="chain" id="PRO_5022898622" evidence="7">
    <location>
        <begin position="26"/>
        <end position="522"/>
    </location>
</feature>
<comment type="similarity">
    <text evidence="2">Belongs to the sulfatase family.</text>
</comment>
<dbReference type="Pfam" id="PF00884">
    <property type="entry name" value="Sulfatase"/>
    <property type="match status" value="1"/>
</dbReference>
<evidence type="ECO:0000313" key="9">
    <source>
        <dbReference type="EMBL" id="TWT84293.1"/>
    </source>
</evidence>
<organism evidence="9 10">
    <name type="scientific">Novipirellula herctigrandis</name>
    <dbReference type="NCBI Taxonomy" id="2527986"/>
    <lineage>
        <taxon>Bacteria</taxon>
        <taxon>Pseudomonadati</taxon>
        <taxon>Planctomycetota</taxon>
        <taxon>Planctomycetia</taxon>
        <taxon>Pirellulales</taxon>
        <taxon>Pirellulaceae</taxon>
        <taxon>Novipirellula</taxon>
    </lineage>
</organism>
<dbReference type="EC" id="3.1.6.1" evidence="9"/>
<keyword evidence="3" id="KW-0479">Metal-binding</keyword>
<dbReference type="GO" id="GO:0004065">
    <property type="term" value="F:arylsulfatase activity"/>
    <property type="evidence" value="ECO:0007669"/>
    <property type="project" value="UniProtKB-EC"/>
</dbReference>
<comment type="cofactor">
    <cofactor evidence="1">
        <name>Ca(2+)</name>
        <dbReference type="ChEBI" id="CHEBI:29108"/>
    </cofactor>
</comment>
<dbReference type="InterPro" id="IPR035874">
    <property type="entry name" value="IDS"/>
</dbReference>
<evidence type="ECO:0000256" key="5">
    <source>
        <dbReference type="ARBA" id="ARBA00022801"/>
    </source>
</evidence>
<evidence type="ECO:0000256" key="7">
    <source>
        <dbReference type="SAM" id="SignalP"/>
    </source>
</evidence>
<protein>
    <submittedName>
        <fullName evidence="9">Arylsulfatase</fullName>
        <ecNumber evidence="9">3.1.6.1</ecNumber>
    </submittedName>
</protein>
<keyword evidence="4 7" id="KW-0732">Signal</keyword>
<evidence type="ECO:0000313" key="10">
    <source>
        <dbReference type="Proteomes" id="UP000315010"/>
    </source>
</evidence>
<keyword evidence="5 9" id="KW-0378">Hydrolase</keyword>
<gene>
    <name evidence="9" type="ORF">CA13_57700</name>
</gene>
<dbReference type="InterPro" id="IPR000917">
    <property type="entry name" value="Sulfatase_N"/>
</dbReference>
<dbReference type="SUPFAM" id="SSF53649">
    <property type="entry name" value="Alkaline phosphatase-like"/>
    <property type="match status" value="1"/>
</dbReference>
<evidence type="ECO:0000256" key="6">
    <source>
        <dbReference type="ARBA" id="ARBA00022837"/>
    </source>
</evidence>
<proteinExistence type="inferred from homology"/>
<dbReference type="GO" id="GO:0046872">
    <property type="term" value="F:metal ion binding"/>
    <property type="evidence" value="ECO:0007669"/>
    <property type="project" value="UniProtKB-KW"/>
</dbReference>
<reference evidence="9 10" key="1">
    <citation type="submission" date="2019-02" db="EMBL/GenBank/DDBJ databases">
        <title>Deep-cultivation of Planctomycetes and their phenomic and genomic characterization uncovers novel biology.</title>
        <authorList>
            <person name="Wiegand S."/>
            <person name="Jogler M."/>
            <person name="Boedeker C."/>
            <person name="Pinto D."/>
            <person name="Vollmers J."/>
            <person name="Rivas-Marin E."/>
            <person name="Kohn T."/>
            <person name="Peeters S.H."/>
            <person name="Heuer A."/>
            <person name="Rast P."/>
            <person name="Oberbeckmann S."/>
            <person name="Bunk B."/>
            <person name="Jeske O."/>
            <person name="Meyerdierks A."/>
            <person name="Storesund J.E."/>
            <person name="Kallscheuer N."/>
            <person name="Luecker S."/>
            <person name="Lage O.M."/>
            <person name="Pohl T."/>
            <person name="Merkel B.J."/>
            <person name="Hornburger P."/>
            <person name="Mueller R.-W."/>
            <person name="Bruemmer F."/>
            <person name="Labrenz M."/>
            <person name="Spormann A.M."/>
            <person name="Op Den Camp H."/>
            <person name="Overmann J."/>
            <person name="Amann R."/>
            <person name="Jetten M.S.M."/>
            <person name="Mascher T."/>
            <person name="Medema M.H."/>
            <person name="Devos D.P."/>
            <person name="Kaster A.-K."/>
            <person name="Ovreas L."/>
            <person name="Rohde M."/>
            <person name="Galperin M.Y."/>
            <person name="Jogler C."/>
        </authorList>
    </citation>
    <scope>NUCLEOTIDE SEQUENCE [LARGE SCALE GENOMIC DNA]</scope>
    <source>
        <strain evidence="9 10">CA13</strain>
    </source>
</reference>
<comment type="caution">
    <text evidence="9">The sequence shown here is derived from an EMBL/GenBank/DDBJ whole genome shotgun (WGS) entry which is preliminary data.</text>
</comment>
<dbReference type="AlphaFoldDB" id="A0A5C5ZCI8"/>
<dbReference type="GO" id="GO:0005737">
    <property type="term" value="C:cytoplasm"/>
    <property type="evidence" value="ECO:0007669"/>
    <property type="project" value="TreeGrafter"/>
</dbReference>
<dbReference type="EMBL" id="SJPJ01000001">
    <property type="protein sequence ID" value="TWT84293.1"/>
    <property type="molecule type" value="Genomic_DNA"/>
</dbReference>
<keyword evidence="10" id="KW-1185">Reference proteome</keyword>
<dbReference type="InterPro" id="IPR017850">
    <property type="entry name" value="Alkaline_phosphatase_core_sf"/>
</dbReference>
<dbReference type="PROSITE" id="PS00523">
    <property type="entry name" value="SULFATASE_1"/>
    <property type="match status" value="1"/>
</dbReference>
<evidence type="ECO:0000256" key="1">
    <source>
        <dbReference type="ARBA" id="ARBA00001913"/>
    </source>
</evidence>
<feature type="domain" description="Sulfatase N-terminal" evidence="8">
    <location>
        <begin position="33"/>
        <end position="405"/>
    </location>
</feature>
<dbReference type="Gene3D" id="3.40.720.10">
    <property type="entry name" value="Alkaline Phosphatase, subunit A"/>
    <property type="match status" value="1"/>
</dbReference>
<dbReference type="Proteomes" id="UP000315010">
    <property type="component" value="Unassembled WGS sequence"/>
</dbReference>